<dbReference type="GO" id="GO:0008757">
    <property type="term" value="F:S-adenosylmethionine-dependent methyltransferase activity"/>
    <property type="evidence" value="ECO:0007669"/>
    <property type="project" value="InterPro"/>
</dbReference>
<proteinExistence type="predicted"/>
<dbReference type="Pfam" id="PF08241">
    <property type="entry name" value="Methyltransf_11"/>
    <property type="match status" value="1"/>
</dbReference>
<organism evidence="3 4">
    <name type="scientific">Caldimonas caldifontis</name>
    <dbReference type="NCBI Taxonomy" id="1452508"/>
    <lineage>
        <taxon>Bacteria</taxon>
        <taxon>Pseudomonadati</taxon>
        <taxon>Pseudomonadota</taxon>
        <taxon>Betaproteobacteria</taxon>
        <taxon>Burkholderiales</taxon>
        <taxon>Sphaerotilaceae</taxon>
        <taxon>Caldimonas</taxon>
    </lineage>
</organism>
<evidence type="ECO:0000313" key="4">
    <source>
        <dbReference type="Proteomes" id="UP000238605"/>
    </source>
</evidence>
<dbReference type="Proteomes" id="UP000238605">
    <property type="component" value="Unassembled WGS sequence"/>
</dbReference>
<keyword evidence="4" id="KW-1185">Reference proteome</keyword>
<sequence>MDEWLLTPAGRYLLAWEKAQVDRIVGDLFGFHAVQLGWPCLDTLRHNRMPHRWVLLDRPFGACVEEAAAQGAAGDEAGHGATPRAVVADFHALPFETQSLDLVVLPHSLELAGDPHQTLREVERVLVPEGRIIILGFNPASLWGLQQRCARMGMRIGLGRPPLPETGEFIGYWRLRDWLRLLSFEIEGGRFGCYRPLLSSQAWLDRYRWMEPAGDRWWPVLGAVYFLVAVKRVRGMRLIGPSWKQRQRAKAAPAVVARRDPHSSEPPGQAS</sequence>
<dbReference type="EMBL" id="PSNX01000002">
    <property type="protein sequence ID" value="PPE67681.1"/>
    <property type="molecule type" value="Genomic_DNA"/>
</dbReference>
<reference evidence="3 4" key="1">
    <citation type="submission" date="2018-02" db="EMBL/GenBank/DDBJ databases">
        <title>Reclassifiation of [Polyangium] brachysporum DSM 7029 as Guopingzhaonella breviflexa gen. nov., sp. nov., a member of the family Comamonadaceae.</title>
        <authorList>
            <person name="Tang B."/>
        </authorList>
    </citation>
    <scope>NUCLEOTIDE SEQUENCE [LARGE SCALE GENOMIC DNA]</scope>
    <source>
        <strain evidence="3 4">BCRC 80649</strain>
    </source>
</reference>
<evidence type="ECO:0000256" key="1">
    <source>
        <dbReference type="SAM" id="MobiDB-lite"/>
    </source>
</evidence>
<dbReference type="Gene3D" id="3.40.50.150">
    <property type="entry name" value="Vaccinia Virus protein VP39"/>
    <property type="match status" value="1"/>
</dbReference>
<protein>
    <submittedName>
        <fullName evidence="3">SAM-dependent methyltransferase</fullName>
    </submittedName>
</protein>
<feature type="region of interest" description="Disordered" evidence="1">
    <location>
        <begin position="249"/>
        <end position="271"/>
    </location>
</feature>
<evidence type="ECO:0000313" key="3">
    <source>
        <dbReference type="EMBL" id="PPE67681.1"/>
    </source>
</evidence>
<evidence type="ECO:0000259" key="2">
    <source>
        <dbReference type="Pfam" id="PF08241"/>
    </source>
</evidence>
<accession>A0A2S5SY72</accession>
<feature type="domain" description="Methyltransferase type 11" evidence="2">
    <location>
        <begin position="79"/>
        <end position="134"/>
    </location>
</feature>
<dbReference type="AlphaFoldDB" id="A0A2S5SY72"/>
<dbReference type="InterPro" id="IPR013216">
    <property type="entry name" value="Methyltransf_11"/>
</dbReference>
<name>A0A2S5SY72_9BURK</name>
<dbReference type="CDD" id="cd02440">
    <property type="entry name" value="AdoMet_MTases"/>
    <property type="match status" value="1"/>
</dbReference>
<gene>
    <name evidence="3" type="ORF">C1704_02115</name>
</gene>
<dbReference type="SUPFAM" id="SSF53335">
    <property type="entry name" value="S-adenosyl-L-methionine-dependent methyltransferases"/>
    <property type="match status" value="1"/>
</dbReference>
<dbReference type="GO" id="GO:0032259">
    <property type="term" value="P:methylation"/>
    <property type="evidence" value="ECO:0007669"/>
    <property type="project" value="UniProtKB-KW"/>
</dbReference>
<keyword evidence="3" id="KW-0489">Methyltransferase</keyword>
<keyword evidence="3" id="KW-0808">Transferase</keyword>
<comment type="caution">
    <text evidence="3">The sequence shown here is derived from an EMBL/GenBank/DDBJ whole genome shotgun (WGS) entry which is preliminary data.</text>
</comment>
<dbReference type="OrthoDB" id="6191410at2"/>
<dbReference type="InterPro" id="IPR029063">
    <property type="entry name" value="SAM-dependent_MTases_sf"/>
</dbReference>